<dbReference type="Gene3D" id="1.10.220.30">
    <property type="match status" value="1"/>
</dbReference>
<organism evidence="3 4">
    <name type="scientific">Halodesulfovibrio spirochaetisodalis</name>
    <dbReference type="NCBI Taxonomy" id="1560234"/>
    <lineage>
        <taxon>Bacteria</taxon>
        <taxon>Pseudomonadati</taxon>
        <taxon>Thermodesulfobacteriota</taxon>
        <taxon>Desulfovibrionia</taxon>
        <taxon>Desulfovibrionales</taxon>
        <taxon>Desulfovibrionaceae</taxon>
        <taxon>Halodesulfovibrio</taxon>
    </lineage>
</organism>
<dbReference type="AlphaFoldDB" id="A0A1B7XES1"/>
<dbReference type="InterPro" id="IPR000090">
    <property type="entry name" value="Flg_Motor_Flig"/>
</dbReference>
<dbReference type="SUPFAM" id="SSF48029">
    <property type="entry name" value="FliG"/>
    <property type="match status" value="1"/>
</dbReference>
<dbReference type="InterPro" id="IPR011002">
    <property type="entry name" value="FliG_a-hlx"/>
</dbReference>
<dbReference type="GO" id="GO:0006935">
    <property type="term" value="P:chemotaxis"/>
    <property type="evidence" value="ECO:0007669"/>
    <property type="project" value="UniProtKB-KW"/>
</dbReference>
<evidence type="ECO:0000313" key="4">
    <source>
        <dbReference type="Proteomes" id="UP000091979"/>
    </source>
</evidence>
<evidence type="ECO:0000259" key="2">
    <source>
        <dbReference type="Pfam" id="PF14841"/>
    </source>
</evidence>
<dbReference type="PATRIC" id="fig|1560234.3.peg.3350"/>
<dbReference type="STRING" id="1560234.SP90_06870"/>
<dbReference type="InterPro" id="IPR028976">
    <property type="entry name" value="CheC-like_sf"/>
</dbReference>
<name>A0A1B7XES1_9BACT</name>
<comment type="caution">
    <text evidence="3">The sequence shown here is derived from an EMBL/GenBank/DDBJ whole genome shotgun (WGS) entry which is preliminary data.</text>
</comment>
<evidence type="ECO:0000313" key="3">
    <source>
        <dbReference type="EMBL" id="OBQ52686.1"/>
    </source>
</evidence>
<dbReference type="InterPro" id="IPR032779">
    <property type="entry name" value="FliG_M"/>
</dbReference>
<protein>
    <recommendedName>
        <fullName evidence="2">Flagellar motor switch protein FliG middle domain-containing protein</fullName>
    </recommendedName>
</protein>
<dbReference type="GO" id="GO:0003774">
    <property type="term" value="F:cytoskeletal motor activity"/>
    <property type="evidence" value="ECO:0007669"/>
    <property type="project" value="InterPro"/>
</dbReference>
<sequence length="678" mass="74800">MTKKRRMGKVLPLYLHRAENAPPDQTKTLKNSVIRGVEADPAVSKSASVTSNGNRVQLEVTLDLDPWSDEAWQASLTGVESDLVSDLFGTAKPEPKANEITKEEVQWLLKRPVEPDSEASENECEDLTGSLGQTGTEEETVFGLPPQQLAQAQKNGTLTDLLAYRYRSAAQFPVLDKIMSTFASGATKRLRNITGQACTVVPVRSARAPFDVWLRMDHPIATTFSMYPLEGVGMIGIERELAVGLMHSTYSAGGQESVQSMLRRVTAQKSSKGGSGCSVAYSIMRHVLHLLLLDMEWALAPFYEVESTHGRADEQAWSSKHFWLDEPCIVCEFSVSMDAESHTGENKELSGTMMMVFPEKMLKLILPILSGEQEILVPEFSELDASAIECFTRLDDAALRDELAQQHPLSSAVILSQLSEDRRNGLLEKMDREKREAIERRAGHRAGIEVVLSESQQFVASVLALSESHAAQVLRSFSPEAAAGFLREAGKLPSLYAEQVNALLKQRNSSIVSVGALVVDSALVRRLMIRAIAAEDMAKVVALCRNDRIHMPFAPVRSVPAQTVAAMLRSEPVAIQRAVVALLLKTDREYAAELLGAFEPDEQQAIVCQLEYAKRIEPEFITLLENSLVRELETGADTETLAMPEQEQWATSGTVEWLLNEVGCNEKMSSSRKDSLKE</sequence>
<dbReference type="PANTHER" id="PTHR30534">
    <property type="entry name" value="FLAGELLAR MOTOR SWITCH PROTEIN FLIG"/>
    <property type="match status" value="1"/>
</dbReference>
<gene>
    <name evidence="3" type="ORF">SP90_06870</name>
</gene>
<evidence type="ECO:0000256" key="1">
    <source>
        <dbReference type="ARBA" id="ARBA00022500"/>
    </source>
</evidence>
<dbReference type="Pfam" id="PF14841">
    <property type="entry name" value="FliG_M"/>
    <property type="match status" value="1"/>
</dbReference>
<dbReference type="Proteomes" id="UP000091979">
    <property type="component" value="Unassembled WGS sequence"/>
</dbReference>
<keyword evidence="4" id="KW-1185">Reference proteome</keyword>
<keyword evidence="1" id="KW-0145">Chemotaxis</keyword>
<accession>A0A1B7XES1</accession>
<dbReference type="Gene3D" id="3.40.1550.10">
    <property type="entry name" value="CheC-like"/>
    <property type="match status" value="1"/>
</dbReference>
<proteinExistence type="predicted"/>
<reference evidence="3 4" key="1">
    <citation type="submission" date="2015-01" db="EMBL/GenBank/DDBJ databases">
        <title>Desulfovibrio sp. JC271 draft genome sequence.</title>
        <authorList>
            <person name="Shivani Y."/>
            <person name="Subhash Y."/>
            <person name="Sasikala C."/>
            <person name="Ramana C.V."/>
        </authorList>
    </citation>
    <scope>NUCLEOTIDE SEQUENCE [LARGE SCALE GENOMIC DNA]</scope>
    <source>
        <strain evidence="3 4">JC271</strain>
    </source>
</reference>
<dbReference type="RefSeq" id="WP_066853921.1">
    <property type="nucleotide sequence ID" value="NZ_JXMS01000009.1"/>
</dbReference>
<dbReference type="SUPFAM" id="SSF158791">
    <property type="entry name" value="MgtE N-terminal domain-like"/>
    <property type="match status" value="1"/>
</dbReference>
<dbReference type="EMBL" id="JXMS01000009">
    <property type="protein sequence ID" value="OBQ52686.1"/>
    <property type="molecule type" value="Genomic_DNA"/>
</dbReference>
<dbReference type="GO" id="GO:0009288">
    <property type="term" value="C:bacterial-type flagellum"/>
    <property type="evidence" value="ECO:0007669"/>
    <property type="project" value="InterPro"/>
</dbReference>
<dbReference type="PANTHER" id="PTHR30534:SF0">
    <property type="entry name" value="FLAGELLAR MOTOR SWITCH PROTEIN FLIG"/>
    <property type="match status" value="1"/>
</dbReference>
<dbReference type="GO" id="GO:0071973">
    <property type="term" value="P:bacterial-type flagellum-dependent cell motility"/>
    <property type="evidence" value="ECO:0007669"/>
    <property type="project" value="InterPro"/>
</dbReference>
<feature type="domain" description="Flagellar motor switch protein FliG middle" evidence="2">
    <location>
        <begin position="562"/>
        <end position="634"/>
    </location>
</feature>